<keyword evidence="4" id="KW-1185">Reference proteome</keyword>
<name>A0A433T7Q9_ELYCH</name>
<feature type="compositionally biased region" description="Polar residues" evidence="1">
    <location>
        <begin position="216"/>
        <end position="227"/>
    </location>
</feature>
<protein>
    <recommendedName>
        <fullName evidence="2">WW domain-containing protein</fullName>
    </recommendedName>
</protein>
<evidence type="ECO:0000313" key="3">
    <source>
        <dbReference type="EMBL" id="RUS77632.1"/>
    </source>
</evidence>
<evidence type="ECO:0000259" key="2">
    <source>
        <dbReference type="PROSITE" id="PS50020"/>
    </source>
</evidence>
<feature type="region of interest" description="Disordered" evidence="1">
    <location>
        <begin position="1"/>
        <end position="42"/>
    </location>
</feature>
<organism evidence="3 4">
    <name type="scientific">Elysia chlorotica</name>
    <name type="common">Eastern emerald elysia</name>
    <name type="synonym">Sea slug</name>
    <dbReference type="NCBI Taxonomy" id="188477"/>
    <lineage>
        <taxon>Eukaryota</taxon>
        <taxon>Metazoa</taxon>
        <taxon>Spiralia</taxon>
        <taxon>Lophotrochozoa</taxon>
        <taxon>Mollusca</taxon>
        <taxon>Gastropoda</taxon>
        <taxon>Heterobranchia</taxon>
        <taxon>Euthyneura</taxon>
        <taxon>Panpulmonata</taxon>
        <taxon>Sacoglossa</taxon>
        <taxon>Placobranchoidea</taxon>
        <taxon>Plakobranchidae</taxon>
        <taxon>Elysia</taxon>
    </lineage>
</organism>
<accession>A0A433T7Q9</accession>
<dbReference type="Proteomes" id="UP000271974">
    <property type="component" value="Unassembled WGS sequence"/>
</dbReference>
<dbReference type="PROSITE" id="PS50020">
    <property type="entry name" value="WW_DOMAIN_2"/>
    <property type="match status" value="1"/>
</dbReference>
<proteinExistence type="predicted"/>
<reference evidence="3 4" key="1">
    <citation type="submission" date="2019-01" db="EMBL/GenBank/DDBJ databases">
        <title>A draft genome assembly of the solar-powered sea slug Elysia chlorotica.</title>
        <authorList>
            <person name="Cai H."/>
            <person name="Li Q."/>
            <person name="Fang X."/>
            <person name="Li J."/>
            <person name="Curtis N.E."/>
            <person name="Altenburger A."/>
            <person name="Shibata T."/>
            <person name="Feng M."/>
            <person name="Maeda T."/>
            <person name="Schwartz J.A."/>
            <person name="Shigenobu S."/>
            <person name="Lundholm N."/>
            <person name="Nishiyama T."/>
            <person name="Yang H."/>
            <person name="Hasebe M."/>
            <person name="Li S."/>
            <person name="Pierce S.K."/>
            <person name="Wang J."/>
        </authorList>
    </citation>
    <scope>NUCLEOTIDE SEQUENCE [LARGE SCALE GENOMIC DNA]</scope>
    <source>
        <strain evidence="3">EC2010</strain>
        <tissue evidence="3">Whole organism of an adult</tissue>
    </source>
</reference>
<feature type="compositionally biased region" description="Pro residues" evidence="1">
    <location>
        <begin position="20"/>
        <end position="34"/>
    </location>
</feature>
<evidence type="ECO:0000256" key="1">
    <source>
        <dbReference type="SAM" id="MobiDB-lite"/>
    </source>
</evidence>
<evidence type="ECO:0000313" key="4">
    <source>
        <dbReference type="Proteomes" id="UP000271974"/>
    </source>
</evidence>
<dbReference type="AlphaFoldDB" id="A0A433T7Q9"/>
<feature type="domain" description="WW" evidence="2">
    <location>
        <begin position="121"/>
        <end position="158"/>
    </location>
</feature>
<comment type="caution">
    <text evidence="3">The sequence shown here is derived from an EMBL/GenBank/DDBJ whole genome shotgun (WGS) entry which is preliminary data.</text>
</comment>
<feature type="region of interest" description="Disordered" evidence="1">
    <location>
        <begin position="205"/>
        <end position="233"/>
    </location>
</feature>
<gene>
    <name evidence="3" type="ORF">EGW08_014607</name>
</gene>
<dbReference type="OrthoDB" id="10627641at2759"/>
<sequence>MFQGAAPIRNQPSQRKKSPPHLPLPTPVRPPMSPSPFFLLPEQQTPLWRQAPHTEQTSARPSPPFSCQFNQPGFLNAPSANGQCHISNWMLPQNNSKQMTEPCIPGRRFESPLIPPWNLSPPLPPSWCISDQERNSPVYTPLYPNHENQTAQWPHRQNQTQMDLFGKPANNTENNCYPQRDTDPISMFDYRNGNLEHDSYYRAEPSQAGPFRKPLSSMQPQSRYCQQPSPPGKYRSDFMRRLMKGEAAHCRRQPNPYRLFNQRDASVPSQESNHMQGSAGLYPCFPPPGHIEEAHSLALASPTFGPGLLSPQIVPVSRPEASYRNTAAFVELTADGLLEAARWDISGAPFSGNLLTNANNNSLEHNIFKENTVFKYSRPIESKAASDMVTF</sequence>
<dbReference type="InterPro" id="IPR001202">
    <property type="entry name" value="WW_dom"/>
</dbReference>
<dbReference type="EMBL" id="RQTK01000565">
    <property type="protein sequence ID" value="RUS77632.1"/>
    <property type="molecule type" value="Genomic_DNA"/>
</dbReference>